<dbReference type="Pfam" id="PF02624">
    <property type="entry name" value="YcaO"/>
    <property type="match status" value="1"/>
</dbReference>
<evidence type="ECO:0000313" key="3">
    <source>
        <dbReference type="EMBL" id="SEP25785.1"/>
    </source>
</evidence>
<dbReference type="EMBL" id="FOCV01000062">
    <property type="protein sequence ID" value="SEP25785.1"/>
    <property type="molecule type" value="Genomic_DNA"/>
</dbReference>
<dbReference type="EMBL" id="FNXB01000076">
    <property type="protein sequence ID" value="SEI20843.1"/>
    <property type="molecule type" value="Genomic_DNA"/>
</dbReference>
<reference evidence="4" key="3">
    <citation type="submission" date="2016-10" db="EMBL/GenBank/DDBJ databases">
        <authorList>
            <person name="Wibberg D."/>
        </authorList>
    </citation>
    <scope>NUCLEOTIDE SEQUENCE [LARGE SCALE GENOMIC DNA]</scope>
</reference>
<dbReference type="Gene3D" id="3.30.40.250">
    <property type="match status" value="1"/>
</dbReference>
<dbReference type="Proteomes" id="UP000183063">
    <property type="component" value="Unassembled WGS sequence"/>
</dbReference>
<sequence length="432" mass="47618">MAQPLQDIPLSYSCLHLALHKSHRFGPLTRYSFHRVPGNFGMLHAVTASVRDISQQKEIVAAGGGLTKNRAFFAAIGEALERLSLRQHHYLGLTAGRYTGKDCELDPNLLLQGIDELTFPLVRWHEEMEILWHHGTELACGKLCLIPAFSLFPNAAAHTPDGKLLYANTSTGTATSREKNAAILSGIYEVIERDAFVVHWENRWAGIKKPLDSKSIALLRQIESRGFDVSVVALSTDTGVPVALAAIADKTGYQAAISFGAAARATWEEASFRALEEALLTSFWISTRLYVDGTSYKEAQDRMTLLPEPSDHAYLYGFPQATEKCRFLFEAPKEDDVRFANPPDKSVSNAELEWALERLGSVRAICIYADITHPSAAALGLYVIRVVIPGFLPLTRGNVRSILNPRLVTIADALGRAHGKDFGFNPDPHPFP</sequence>
<dbReference type="PROSITE" id="PS51664">
    <property type="entry name" value="YCAO"/>
    <property type="match status" value="1"/>
</dbReference>
<evidence type="ECO:0000259" key="1">
    <source>
        <dbReference type="PROSITE" id="PS51664"/>
    </source>
</evidence>
<protein>
    <submittedName>
        <fullName evidence="2">Bacteriocin biosynthesis docking scaffold, SagD family</fullName>
    </submittedName>
    <submittedName>
        <fullName evidence="3">Thiazole/oxazole-forming peptide maturase, SagD family component</fullName>
    </submittedName>
</protein>
<evidence type="ECO:0000313" key="2">
    <source>
        <dbReference type="EMBL" id="SEI20843.1"/>
    </source>
</evidence>
<dbReference type="OrthoDB" id="109999at2"/>
<dbReference type="Gene3D" id="3.30.1330.230">
    <property type="match status" value="1"/>
</dbReference>
<dbReference type="PANTHER" id="PTHR37809">
    <property type="entry name" value="RIBOSOMAL PROTEIN S12 METHYLTHIOTRANSFERASE ACCESSORY FACTOR YCAO"/>
    <property type="match status" value="1"/>
</dbReference>
<organism evidence="2 4">
    <name type="scientific">Rhizobium tibeticum</name>
    <dbReference type="NCBI Taxonomy" id="501024"/>
    <lineage>
        <taxon>Bacteria</taxon>
        <taxon>Pseudomonadati</taxon>
        <taxon>Pseudomonadota</taxon>
        <taxon>Alphaproteobacteria</taxon>
        <taxon>Hyphomicrobiales</taxon>
        <taxon>Rhizobiaceae</taxon>
        <taxon>Rhizobium/Agrobacterium group</taxon>
        <taxon>Rhizobium</taxon>
    </lineage>
</organism>
<evidence type="ECO:0000313" key="5">
    <source>
        <dbReference type="Proteomes" id="UP000198939"/>
    </source>
</evidence>
<accession>A0A1H8WDQ7</accession>
<evidence type="ECO:0000313" key="4">
    <source>
        <dbReference type="Proteomes" id="UP000183063"/>
    </source>
</evidence>
<reference evidence="2" key="1">
    <citation type="submission" date="2016-10" db="EMBL/GenBank/DDBJ databases">
        <authorList>
            <person name="de Groot N.N."/>
        </authorList>
    </citation>
    <scope>NUCLEOTIDE SEQUENCE [LARGE SCALE GENOMIC DNA]</scope>
    <source>
        <strain evidence="2">CCBAU85039</strain>
    </source>
</reference>
<gene>
    <name evidence="2" type="ORF">RTCCBAU85039_6485</name>
    <name evidence="3" type="ORF">SAMN05216228_106212</name>
</gene>
<dbReference type="AlphaFoldDB" id="A0A1H8WDQ7"/>
<reference evidence="3 5" key="2">
    <citation type="submission" date="2016-10" db="EMBL/GenBank/DDBJ databases">
        <authorList>
            <person name="Varghese N."/>
            <person name="Submissions S."/>
        </authorList>
    </citation>
    <scope>NUCLEOTIDE SEQUENCE [LARGE SCALE GENOMIC DNA]</scope>
    <source>
        <strain evidence="3 5">CGMCC 1.7071</strain>
    </source>
</reference>
<feature type="domain" description="YcaO" evidence="1">
    <location>
        <begin position="63"/>
        <end position="432"/>
    </location>
</feature>
<dbReference type="Proteomes" id="UP000198939">
    <property type="component" value="Unassembled WGS sequence"/>
</dbReference>
<dbReference type="STRING" id="501024.RTCCBAU85039_6485"/>
<dbReference type="PANTHER" id="PTHR37809:SF1">
    <property type="entry name" value="RIBOSOMAL PROTEIN S12 METHYLTHIOTRANSFERASE ACCESSORY FACTOR YCAO"/>
    <property type="match status" value="1"/>
</dbReference>
<name>A0A1H8WDQ7_9HYPH</name>
<dbReference type="InterPro" id="IPR003776">
    <property type="entry name" value="YcaO-like_dom"/>
</dbReference>
<dbReference type="Gene3D" id="3.30.160.660">
    <property type="match status" value="1"/>
</dbReference>
<keyword evidence="5" id="KW-1185">Reference proteome</keyword>
<proteinExistence type="predicted"/>